<accession>A0A8B7HUM2</accession>
<dbReference type="GeneTree" id="ENSGT00950000183007"/>
<name>A0A8B7HUM2_MICMU</name>
<dbReference type="GO" id="GO:0035458">
    <property type="term" value="P:cellular response to interferon-beta"/>
    <property type="evidence" value="ECO:0007669"/>
    <property type="project" value="TreeGrafter"/>
</dbReference>
<dbReference type="GO" id="GO:0003924">
    <property type="term" value="F:GTPase activity"/>
    <property type="evidence" value="ECO:0007669"/>
    <property type="project" value="TreeGrafter"/>
</dbReference>
<dbReference type="GO" id="GO:0005525">
    <property type="term" value="F:GTP binding"/>
    <property type="evidence" value="ECO:0007669"/>
    <property type="project" value="UniProtKB-KW"/>
</dbReference>
<dbReference type="GO" id="GO:0000045">
    <property type="term" value="P:autophagosome assembly"/>
    <property type="evidence" value="ECO:0007669"/>
    <property type="project" value="TreeGrafter"/>
</dbReference>
<feature type="domain" description="IRG-type G" evidence="5">
    <location>
        <begin position="69"/>
        <end position="251"/>
    </location>
</feature>
<dbReference type="CDD" id="cd04104">
    <property type="entry name" value="p47_IIGP_like"/>
    <property type="match status" value="1"/>
</dbReference>
<dbReference type="AlphaFoldDB" id="A0A8B7HUM2"/>
<reference evidence="6" key="1">
    <citation type="submission" date="2016-12" db="EMBL/GenBank/DDBJ databases">
        <title>Mouse lemur reference genome and diversity panel.</title>
        <authorList>
            <person name="Harris R."/>
            <person name="Larsen P."/>
            <person name="Liu Y."/>
            <person name="Hughes D.S."/>
            <person name="Murali S."/>
            <person name="Raveendran M."/>
            <person name="Korchina V."/>
            <person name="Wang M."/>
            <person name="Jhangiani S."/>
            <person name="Bandaranaike D."/>
            <person name="Bellair M."/>
            <person name="Blankenburg K."/>
            <person name="Chao H."/>
            <person name="Dahdouli M."/>
            <person name="Dinh H."/>
            <person name="Doddapaneni H."/>
            <person name="English A."/>
            <person name="Firestine M."/>
            <person name="Gnanaolivu R."/>
            <person name="Gross S."/>
            <person name="Hernandez B."/>
            <person name="Javaid M."/>
            <person name="Jayaseelan J."/>
            <person name="Jones J."/>
            <person name="Khan Z."/>
            <person name="Kovar C."/>
            <person name="Kurapati P."/>
            <person name="Le B."/>
            <person name="Lee S."/>
            <person name="Li M."/>
            <person name="Mathew T."/>
            <person name="Narasimhan A."/>
            <person name="Ngo D."/>
            <person name="Nguyen L."/>
            <person name="Okwuonu G."/>
            <person name="Ongeri F."/>
            <person name="Osuji N."/>
            <person name="Pu L.-L."/>
            <person name="Puazo M."/>
            <person name="Quiroz J."/>
            <person name="Raj R."/>
            <person name="Rajbhandari K."/>
            <person name="Reid J.G."/>
            <person name="Santibanez J."/>
            <person name="Sexton D."/>
            <person name="Skinner E."/>
            <person name="Vee V."/>
            <person name="Weissenberger G."/>
            <person name="Wu Y."/>
            <person name="Xin Y."/>
            <person name="Han Y."/>
            <person name="Campbell C."/>
            <person name="Brown A."/>
            <person name="Sullivan B."/>
            <person name="Shelton J."/>
            <person name="Brown S."/>
            <person name="Dudchenko O."/>
            <person name="Machol I."/>
            <person name="Durand N."/>
            <person name="Shamim M."/>
            <person name="Lieberman A."/>
            <person name="Muzny D.M."/>
            <person name="Richards S."/>
            <person name="Yoder A."/>
            <person name="Worley K.C."/>
            <person name="Rogers J."/>
            <person name="Gibbs R.A."/>
        </authorList>
    </citation>
    <scope>NUCLEOTIDE SEQUENCE [LARGE SCALE GENOMIC DNA]</scope>
</reference>
<dbReference type="SUPFAM" id="SSF52540">
    <property type="entry name" value="P-loop containing nucleoside triphosphate hydrolases"/>
    <property type="match status" value="1"/>
</dbReference>
<dbReference type="Gene3D" id="3.40.50.300">
    <property type="entry name" value="P-loop containing nucleotide triphosphate hydrolases"/>
    <property type="match status" value="1"/>
</dbReference>
<dbReference type="PANTHER" id="PTHR32341:SF15">
    <property type="entry name" value="INTERFERON-GAMMA-INDUCIBLE GTPASE 10-RELATED"/>
    <property type="match status" value="1"/>
</dbReference>
<evidence type="ECO:0000256" key="4">
    <source>
        <dbReference type="ARBA" id="ARBA00023134"/>
    </source>
</evidence>
<dbReference type="RefSeq" id="XP_012640976.2">
    <property type="nucleotide sequence ID" value="XM_012785522.2"/>
</dbReference>
<dbReference type="PROSITE" id="PS51716">
    <property type="entry name" value="G_IRG"/>
    <property type="match status" value="1"/>
</dbReference>
<dbReference type="InterPro" id="IPR007743">
    <property type="entry name" value="Immunity-related_GTPase-like"/>
</dbReference>
<proteinExistence type="inferred from homology"/>
<dbReference type="FunFam" id="3.40.50.300:FF:000541">
    <property type="entry name" value="Immunity related GTPase M"/>
    <property type="match status" value="1"/>
</dbReference>
<evidence type="ECO:0000256" key="2">
    <source>
        <dbReference type="ARBA" id="ARBA00022741"/>
    </source>
</evidence>
<evidence type="ECO:0000313" key="7">
    <source>
        <dbReference type="Proteomes" id="UP000694394"/>
    </source>
</evidence>
<dbReference type="Ensembl" id="ENSMICT00000041224.2">
    <property type="protein sequence ID" value="ENSMICP00000038326.2"/>
    <property type="gene ID" value="ENSMICG00000045819.1"/>
</dbReference>
<evidence type="ECO:0000256" key="1">
    <source>
        <dbReference type="ARBA" id="ARBA00005429"/>
    </source>
</evidence>
<keyword evidence="3" id="KW-0378">Hydrolase</keyword>
<gene>
    <name evidence="6" type="primary">LOC105882830</name>
</gene>
<dbReference type="GO" id="GO:0005789">
    <property type="term" value="C:endoplasmic reticulum membrane"/>
    <property type="evidence" value="ECO:0007669"/>
    <property type="project" value="TreeGrafter"/>
</dbReference>
<dbReference type="InterPro" id="IPR030385">
    <property type="entry name" value="G_IRG_dom"/>
</dbReference>
<comment type="similarity">
    <text evidence="1">Belongs to the TRAFAC class dynamin-like GTPase superfamily. IRG family.</text>
</comment>
<dbReference type="InterPro" id="IPR027417">
    <property type="entry name" value="P-loop_NTPase"/>
</dbReference>
<evidence type="ECO:0000313" key="6">
    <source>
        <dbReference type="Ensembl" id="ENSMICP00000038326.2"/>
    </source>
</evidence>
<reference evidence="6" key="2">
    <citation type="submission" date="2025-08" db="UniProtKB">
        <authorList>
            <consortium name="Ensembl"/>
        </authorList>
    </citation>
    <scope>IDENTIFICATION</scope>
</reference>
<protein>
    <recommendedName>
        <fullName evidence="5">IRG-type G domain-containing protein</fullName>
    </recommendedName>
</protein>
<dbReference type="Pfam" id="PF05049">
    <property type="entry name" value="IIGP"/>
    <property type="match status" value="1"/>
</dbReference>
<dbReference type="InterPro" id="IPR051515">
    <property type="entry name" value="IRG"/>
</dbReference>
<evidence type="ECO:0000256" key="3">
    <source>
        <dbReference type="ARBA" id="ARBA00022801"/>
    </source>
</evidence>
<dbReference type="OrthoDB" id="422720at2759"/>
<evidence type="ECO:0000259" key="5">
    <source>
        <dbReference type="PROSITE" id="PS51716"/>
    </source>
</evidence>
<keyword evidence="4" id="KW-0342">GTP-binding</keyword>
<dbReference type="PANTHER" id="PTHR32341">
    <property type="entry name" value="INTERFERON-INDUCIBLE GTPASE"/>
    <property type="match status" value="1"/>
</dbReference>
<organism evidence="6 7">
    <name type="scientific">Microcebus murinus</name>
    <name type="common">Gray mouse lemur</name>
    <name type="synonym">Lemur murinus</name>
    <dbReference type="NCBI Taxonomy" id="30608"/>
    <lineage>
        <taxon>Eukaryota</taxon>
        <taxon>Metazoa</taxon>
        <taxon>Chordata</taxon>
        <taxon>Craniata</taxon>
        <taxon>Vertebrata</taxon>
        <taxon>Euteleostomi</taxon>
        <taxon>Mammalia</taxon>
        <taxon>Eutheria</taxon>
        <taxon>Euarchontoglires</taxon>
        <taxon>Primates</taxon>
        <taxon>Strepsirrhini</taxon>
        <taxon>Lemuriformes</taxon>
        <taxon>Cheirogaleidae</taxon>
        <taxon>Microcebus</taxon>
    </lineage>
</organism>
<dbReference type="EMBL" id="ABDC03027556">
    <property type="status" value="NOT_ANNOTATED_CDS"/>
    <property type="molecule type" value="Genomic_DNA"/>
</dbReference>
<dbReference type="KEGG" id="mmur:105882830"/>
<keyword evidence="2" id="KW-0547">Nucleotide-binding</keyword>
<keyword evidence="7" id="KW-1185">Reference proteome</keyword>
<dbReference type="GO" id="GO:0045087">
    <property type="term" value="P:innate immune response"/>
    <property type="evidence" value="ECO:0007669"/>
    <property type="project" value="TreeGrafter"/>
</dbReference>
<dbReference type="Proteomes" id="UP000694394">
    <property type="component" value="Chromosome 23"/>
</dbReference>
<reference evidence="6" key="3">
    <citation type="submission" date="2025-09" db="UniProtKB">
        <authorList>
            <consortium name="Ensembl"/>
        </authorList>
    </citation>
    <scope>IDENTIFICATION</scope>
</reference>
<sequence length="418" mass="46897">MGQLFSATSHDEQHQDLASSFSAYFKNVSVGSNIISQETIELIELHLKKGNIQAANSVISAVLKEIDNAPLSIAVTGETGAGKSSFINALRGLGPEDEGAAPTGAVETTMERIPYTHPKFPCVTLWDLPGIGTRNFKPKDFLHNVKFGEYDFFIIVSATRFTKTDIDLAKMIKTMKKNFYFVRSKVDIDLRNEQESKPKSFTEEGVLQQIRNNCRYIFKENKIDEAPVFLISNRDLSAYDFPILIDTLLKDLPAEKHHIFLLSLPNITDAAIESKRDSLKQCIWLEALKAGAWATLPMVGIISDRDVEKLKGILNDYRVHFGVDDKSLQHLANDLKVPVEQLKASLKSPGLLENKEKSISEILLGYLEKFCSANGGLLATGLYFRKNYYLQFHFLDTVTHDAKVLLKETYSKKSLISQ</sequence>